<reference evidence="1 2" key="1">
    <citation type="journal article" date="2022" name="Allergy">
        <title>Genome assembly and annotation of Periplaneta americana reveal a comprehensive cockroach allergen profile.</title>
        <authorList>
            <person name="Wang L."/>
            <person name="Xiong Q."/>
            <person name="Saelim N."/>
            <person name="Wang L."/>
            <person name="Nong W."/>
            <person name="Wan A.T."/>
            <person name="Shi M."/>
            <person name="Liu X."/>
            <person name="Cao Q."/>
            <person name="Hui J.H.L."/>
            <person name="Sookrung N."/>
            <person name="Leung T.F."/>
            <person name="Tungtrongchitr A."/>
            <person name="Tsui S.K.W."/>
        </authorList>
    </citation>
    <scope>NUCLEOTIDE SEQUENCE [LARGE SCALE GENOMIC DNA]</scope>
    <source>
        <strain evidence="1">PWHHKU_190912</strain>
    </source>
</reference>
<evidence type="ECO:0000313" key="2">
    <source>
        <dbReference type="Proteomes" id="UP001148838"/>
    </source>
</evidence>
<name>A0ABQ8S6D7_PERAM</name>
<dbReference type="EMBL" id="JAJSOF020000033">
    <property type="protein sequence ID" value="KAJ4429597.1"/>
    <property type="molecule type" value="Genomic_DNA"/>
</dbReference>
<gene>
    <name evidence="1" type="ORF">ANN_21782</name>
</gene>
<protein>
    <submittedName>
        <fullName evidence="1">Uncharacterized protein</fullName>
    </submittedName>
</protein>
<keyword evidence="2" id="KW-1185">Reference proteome</keyword>
<accession>A0ABQ8S6D7</accession>
<proteinExistence type="predicted"/>
<comment type="caution">
    <text evidence="1">The sequence shown here is derived from an EMBL/GenBank/DDBJ whole genome shotgun (WGS) entry which is preliminary data.</text>
</comment>
<sequence>MYHEEKKNTGREISQLRAGCVHRCGVTKVQTVQCFVTGSTRRIDIIAFKESTRSGYIIDPTYDEVTSIKCMNVIERIRFESHKTYTMKISIADTFRELKCVRYRITVSSV</sequence>
<dbReference type="Proteomes" id="UP001148838">
    <property type="component" value="Unassembled WGS sequence"/>
</dbReference>
<organism evidence="1 2">
    <name type="scientific">Periplaneta americana</name>
    <name type="common">American cockroach</name>
    <name type="synonym">Blatta americana</name>
    <dbReference type="NCBI Taxonomy" id="6978"/>
    <lineage>
        <taxon>Eukaryota</taxon>
        <taxon>Metazoa</taxon>
        <taxon>Ecdysozoa</taxon>
        <taxon>Arthropoda</taxon>
        <taxon>Hexapoda</taxon>
        <taxon>Insecta</taxon>
        <taxon>Pterygota</taxon>
        <taxon>Neoptera</taxon>
        <taxon>Polyneoptera</taxon>
        <taxon>Dictyoptera</taxon>
        <taxon>Blattodea</taxon>
        <taxon>Blattoidea</taxon>
        <taxon>Blattidae</taxon>
        <taxon>Blattinae</taxon>
        <taxon>Periplaneta</taxon>
    </lineage>
</organism>
<evidence type="ECO:0000313" key="1">
    <source>
        <dbReference type="EMBL" id="KAJ4429597.1"/>
    </source>
</evidence>